<dbReference type="PATRIC" id="fig|1158601.3.peg.2181"/>
<organism evidence="1 3">
    <name type="scientific">Enterococcus malodoratus ATCC 43197</name>
    <dbReference type="NCBI Taxonomy" id="1158601"/>
    <lineage>
        <taxon>Bacteria</taxon>
        <taxon>Bacillati</taxon>
        <taxon>Bacillota</taxon>
        <taxon>Bacilli</taxon>
        <taxon>Lactobacillales</taxon>
        <taxon>Enterococcaceae</taxon>
        <taxon>Enterococcus</taxon>
    </lineage>
</organism>
<keyword evidence="4" id="KW-1185">Reference proteome</keyword>
<gene>
    <name evidence="2" type="ORF">I585_03213</name>
    <name evidence="1" type="ORF">UAI_02207</name>
</gene>
<comment type="caution">
    <text evidence="1">The sequence shown here is derived from an EMBL/GenBank/DDBJ whole genome shotgun (WGS) entry which is preliminary data.</text>
</comment>
<evidence type="ECO:0000313" key="3">
    <source>
        <dbReference type="Proteomes" id="UP000013783"/>
    </source>
</evidence>
<sequence length="841" mass="91186">MIHGGIENLIYAGKADHGSFKRIDGGAGMDVQKASLTNSPDLVPEVHLTDPQKRTAEELHYDQLTPVERLAWAKDQTSFLVEGNVTTRLLGGCVSGGMGVENNVSGAGYAGVIESKIHLVLGEETLVYSKRWGQIAQERGIDPNCLPNEDNLGSNYGFSAAAGGGDSQNFWENALYIKGETEMSINQALLSYAYGGSFSGMLEGNCRLRLSGGQSSGVCGAGGGFYRIYGDSMLEVTGGKVERYAVAGSNQDRRMFGNARTEISGGTFLGLLAASYGVRSNHMIDGNVETIVSGGTFTKSNDATQIMGGLAKNGMISGNVSLKVTGEPKLAAGIGISAARPRNASLLNRLGGTDKQIGFELTTKEIFSELEVLGDGGENPTSLYTPKLNLEINAPQGSFALIQGMIKNGYTGKLTHDLALDIQAAQGIKKLVGSDLTSFTNRLIANSTAKIALTIGGAQKEISFETIDNFTQLTIGNKVSAKSILNGNGAAEDNFAQEYHRFGDLSLEEGASLTVEKLKTGSLTAAKKTELHSPADAENIFLRDLLSEEKLNWHLLRLKEQEIVEGNYFAEQKGYSVLTLVGAESTLSPENFIGYDETGHVYTGDMNASIGLAVAATIIDYQVESSLGEITHDLSLRPNNHPLPLKVWGIADRKKGKLIIPAENKITPILRFIETDQFSFKEAQLTVSNGEKNALKENTWQPTDHYHYQIQADFQKAEGSLKLLSVPEQFDFGQQPIGKRSSFFPRVSGELIVEDQRPESAPWQLTLQAESSEIGELYFQEDGKIVSLEEAVPLFMQKGSLQTNFDDWDETKGIFLSVPKEKQKRGEHTLTFHWTLSTKVE</sequence>
<reference evidence="1 3" key="1">
    <citation type="submission" date="2013-02" db="EMBL/GenBank/DDBJ databases">
        <title>The Genome Sequence of Enterococcus malodoratus ATCC_43197.</title>
        <authorList>
            <consortium name="The Broad Institute Genome Sequencing Platform"/>
            <consortium name="The Broad Institute Genome Sequencing Center for Infectious Disease"/>
            <person name="Earl A.M."/>
            <person name="Gilmore M.S."/>
            <person name="Lebreton F."/>
            <person name="Walker B."/>
            <person name="Young S.K."/>
            <person name="Zeng Q."/>
            <person name="Gargeya S."/>
            <person name="Fitzgerald M."/>
            <person name="Haas B."/>
            <person name="Abouelleil A."/>
            <person name="Alvarado L."/>
            <person name="Arachchi H.M."/>
            <person name="Berlin A.M."/>
            <person name="Chapman S.B."/>
            <person name="Dewar J."/>
            <person name="Goldberg J."/>
            <person name="Griggs A."/>
            <person name="Gujja S."/>
            <person name="Hansen M."/>
            <person name="Howarth C."/>
            <person name="Imamovic A."/>
            <person name="Larimer J."/>
            <person name="McCowan C."/>
            <person name="Murphy C."/>
            <person name="Neiman D."/>
            <person name="Pearson M."/>
            <person name="Priest M."/>
            <person name="Roberts A."/>
            <person name="Saif S."/>
            <person name="Shea T."/>
            <person name="Sisk P."/>
            <person name="Sykes S."/>
            <person name="Wortman J."/>
            <person name="Nusbaum C."/>
            <person name="Birren B."/>
        </authorList>
    </citation>
    <scope>NUCLEOTIDE SEQUENCE [LARGE SCALE GENOMIC DNA]</scope>
    <source>
        <strain evidence="1 3">ATCC 43197</strain>
    </source>
</reference>
<dbReference type="EMBL" id="AJAK01000015">
    <property type="protein sequence ID" value="EOH77570.1"/>
    <property type="molecule type" value="Genomic_DNA"/>
</dbReference>
<dbReference type="STRING" id="71451.RV07_GL001904"/>
<dbReference type="eggNOG" id="ENOG5033K64">
    <property type="taxonomic scope" value="Bacteria"/>
</dbReference>
<dbReference type="EMBL" id="ASWA01000004">
    <property type="protein sequence ID" value="EOT64016.1"/>
    <property type="molecule type" value="Genomic_DNA"/>
</dbReference>
<evidence type="ECO:0000313" key="1">
    <source>
        <dbReference type="EMBL" id="EOH77570.1"/>
    </source>
</evidence>
<protein>
    <recommendedName>
        <fullName evidence="5">WxL domain-containing protein</fullName>
    </recommendedName>
</protein>
<name>R2R1M0_9ENTE</name>
<reference evidence="2 4" key="2">
    <citation type="submission" date="2013-03" db="EMBL/GenBank/DDBJ databases">
        <title>The Genome Sequence of Enterococcus malodoratus ATCC_43197 (PacBio/Illumina hybrid assembly).</title>
        <authorList>
            <consortium name="The Broad Institute Genomics Platform"/>
            <consortium name="The Broad Institute Genome Sequencing Center for Infectious Disease"/>
            <person name="Earl A."/>
            <person name="Russ C."/>
            <person name="Gilmore M."/>
            <person name="Surin D."/>
            <person name="Walker B."/>
            <person name="Young S."/>
            <person name="Zeng Q."/>
            <person name="Gargeya S."/>
            <person name="Fitzgerald M."/>
            <person name="Haas B."/>
            <person name="Abouelleil A."/>
            <person name="Allen A.W."/>
            <person name="Alvarado L."/>
            <person name="Arachchi H.M."/>
            <person name="Berlin A.M."/>
            <person name="Chapman S.B."/>
            <person name="Gainer-Dewar J."/>
            <person name="Goldberg J."/>
            <person name="Griggs A."/>
            <person name="Gujja S."/>
            <person name="Hansen M."/>
            <person name="Howarth C."/>
            <person name="Imamovic A."/>
            <person name="Ireland A."/>
            <person name="Larimer J."/>
            <person name="McCowan C."/>
            <person name="Murphy C."/>
            <person name="Pearson M."/>
            <person name="Poon T.W."/>
            <person name="Priest M."/>
            <person name="Roberts A."/>
            <person name="Saif S."/>
            <person name="Shea T."/>
            <person name="Sisk P."/>
            <person name="Sykes S."/>
            <person name="Wortman J."/>
            <person name="Nusbaum C."/>
            <person name="Birren B."/>
        </authorList>
    </citation>
    <scope>NUCLEOTIDE SEQUENCE [LARGE SCALE GENOMIC DNA]</scope>
    <source>
        <strain evidence="2 4">ATCC 43197</strain>
    </source>
</reference>
<evidence type="ECO:0008006" key="5">
    <source>
        <dbReference type="Google" id="ProtNLM"/>
    </source>
</evidence>
<evidence type="ECO:0000313" key="4">
    <source>
        <dbReference type="Proteomes" id="UP000014148"/>
    </source>
</evidence>
<dbReference type="Proteomes" id="UP000013783">
    <property type="component" value="Unassembled WGS sequence"/>
</dbReference>
<dbReference type="AlphaFoldDB" id="R2R1M0"/>
<proteinExistence type="predicted"/>
<accession>R2R1M0</accession>
<evidence type="ECO:0000313" key="2">
    <source>
        <dbReference type="EMBL" id="EOT64016.1"/>
    </source>
</evidence>
<dbReference type="Proteomes" id="UP000014148">
    <property type="component" value="Unassembled WGS sequence"/>
</dbReference>